<gene>
    <name evidence="1" type="ORF">GCM10008906_15180</name>
</gene>
<organism evidence="1 2">
    <name type="scientific">Clostridium oceanicum</name>
    <dbReference type="NCBI Taxonomy" id="1543"/>
    <lineage>
        <taxon>Bacteria</taxon>
        <taxon>Bacillati</taxon>
        <taxon>Bacillota</taxon>
        <taxon>Clostridia</taxon>
        <taxon>Eubacteriales</taxon>
        <taxon>Clostridiaceae</taxon>
        <taxon>Clostridium</taxon>
    </lineage>
</organism>
<dbReference type="Pfam" id="PF22612">
    <property type="entry name" value="GH113"/>
    <property type="match status" value="1"/>
</dbReference>
<dbReference type="InterPro" id="IPR017853">
    <property type="entry name" value="GH"/>
</dbReference>
<dbReference type="CDD" id="cd19608">
    <property type="entry name" value="GH113_mannanase-like"/>
    <property type="match status" value="1"/>
</dbReference>
<proteinExistence type="predicted"/>
<dbReference type="RefSeq" id="WP_343760470.1">
    <property type="nucleotide sequence ID" value="NZ_BAAACG010000008.1"/>
</dbReference>
<dbReference type="SUPFAM" id="SSF51445">
    <property type="entry name" value="(Trans)glycosidases"/>
    <property type="match status" value="1"/>
</dbReference>
<name>A0ABP3UPQ6_9CLOT</name>
<protein>
    <submittedName>
        <fullName evidence="1">Cellulase family glycosylhydrolase</fullName>
    </submittedName>
</protein>
<comment type="caution">
    <text evidence="1">The sequence shown here is derived from an EMBL/GenBank/DDBJ whole genome shotgun (WGS) entry which is preliminary data.</text>
</comment>
<evidence type="ECO:0000313" key="2">
    <source>
        <dbReference type="Proteomes" id="UP001501510"/>
    </source>
</evidence>
<evidence type="ECO:0000313" key="1">
    <source>
        <dbReference type="EMBL" id="GAA0738134.1"/>
    </source>
</evidence>
<dbReference type="Proteomes" id="UP001501510">
    <property type="component" value="Unassembled WGS sequence"/>
</dbReference>
<dbReference type="InterPro" id="IPR055151">
    <property type="entry name" value="GH113"/>
</dbReference>
<reference evidence="2" key="1">
    <citation type="journal article" date="2019" name="Int. J. Syst. Evol. Microbiol.">
        <title>The Global Catalogue of Microorganisms (GCM) 10K type strain sequencing project: providing services to taxonomists for standard genome sequencing and annotation.</title>
        <authorList>
            <consortium name="The Broad Institute Genomics Platform"/>
            <consortium name="The Broad Institute Genome Sequencing Center for Infectious Disease"/>
            <person name="Wu L."/>
            <person name="Ma J."/>
        </authorList>
    </citation>
    <scope>NUCLEOTIDE SEQUENCE [LARGE SCALE GENOMIC DNA]</scope>
    <source>
        <strain evidence="2">JCM 1407</strain>
    </source>
</reference>
<keyword evidence="2" id="KW-1185">Reference proteome</keyword>
<dbReference type="EMBL" id="BAAACG010000008">
    <property type="protein sequence ID" value="GAA0738134.1"/>
    <property type="molecule type" value="Genomic_DNA"/>
</dbReference>
<sequence length="358" mass="42112">MRNKNKSVLVLIIGIIILLAVYVVAVPKLRRKFNVIKTPWGEKIKSGNLAPDYEIYKTLEDVKKFKLNTINVPVLIDIKDLNSSNVTVNRKSIEKAKTLIDRLNRRGINVILEAFPFIKNGELYETKWKPDNLDKFFYNWENKALNKIVEEVAIPYDVYAVNVASNFVNMEKYQDKWCKIIDNISNKYKGKITYRTNWWYTSKIDKNSQKAFEEKLENKIFSKVDFISVAAYFELSDKEENKTKYLKKCLKSSKVYNRHQNIYGELKKLSEKWGKPIFFGELGFPRRKGAAKEPWNPIPTSVVSGQEQANCFEAYRDVFKNQQWHLGFSIFAIGKEDEFKYYYPSKESTEILKNWYNN</sequence>
<dbReference type="Gene3D" id="3.20.20.80">
    <property type="entry name" value="Glycosidases"/>
    <property type="match status" value="1"/>
</dbReference>
<accession>A0ABP3UPQ6</accession>